<evidence type="ECO:0000313" key="1">
    <source>
        <dbReference type="EMBL" id="SGZ38547.1"/>
    </source>
</evidence>
<dbReference type="EMBL" id="FQNF01000009">
    <property type="protein sequence ID" value="SGZ38547.1"/>
    <property type="molecule type" value="Genomic_DNA"/>
</dbReference>
<gene>
    <name evidence="1" type="ORF">HGUI_00747</name>
</gene>
<organism evidence="1 2">
    <name type="scientific">Hanseniaspora guilliermondii</name>
    <dbReference type="NCBI Taxonomy" id="56406"/>
    <lineage>
        <taxon>Eukaryota</taxon>
        <taxon>Fungi</taxon>
        <taxon>Dikarya</taxon>
        <taxon>Ascomycota</taxon>
        <taxon>Saccharomycotina</taxon>
        <taxon>Saccharomycetes</taxon>
        <taxon>Saccharomycodales</taxon>
        <taxon>Saccharomycodaceae</taxon>
        <taxon>Hanseniaspora</taxon>
    </lineage>
</organism>
<evidence type="ECO:0000313" key="2">
    <source>
        <dbReference type="Proteomes" id="UP000183365"/>
    </source>
</evidence>
<accession>A0A1L0B0Q4</accession>
<dbReference type="OrthoDB" id="3972037at2759"/>
<keyword evidence="2" id="KW-1185">Reference proteome</keyword>
<reference evidence="2" key="1">
    <citation type="submission" date="2016-11" db="EMBL/GenBank/DDBJ databases">
        <authorList>
            <person name="Guldener U."/>
        </authorList>
    </citation>
    <scope>NUCLEOTIDE SEQUENCE [LARGE SCALE GENOMIC DNA]</scope>
</reference>
<name>A0A1L0B0Q4_9ASCO</name>
<proteinExistence type="predicted"/>
<sequence length="428" mass="50126">MFKQPLTYLTAKAPMLKGLNREALKDKSITRVLANAQAHHYLSNNEIRSVLMNILLLGKYLVSDRNAIRRMPSKFAYYPYVQYGLLNQKLNSIRDEKTKDLFELVLKDEKKITLLNELPHSLKNYHKLKAYREKLVSRTLKNYDLSKTIDELLGDIKQYDEEIVEEFLMGLKLSKKMNRDALSNYIKNNYLSPYKVIEKEKVEVNISGELETIVEKEYENARAADANNINEDIFQDNNIYEMITSFVHFAPITHLDVLTMYIQENMTKTFLDQKRLSLLVNLFNRYNAESHAVSFVEPIASSLKHGVRFKLDKSATIMSPSQKFEIELNGKSAKHYKNKLLLSILYNPDLDRQVVVDFFKENRVLTKNDIEWIEMHMGDKFPEFIEKKDDFLYPGIKFFYEDNDPAIKAHSHIIMTTKKHGMLHEDET</sequence>
<dbReference type="AlphaFoldDB" id="A0A1L0B0Q4"/>
<dbReference type="Proteomes" id="UP000183365">
    <property type="component" value="Unassembled WGS sequence"/>
</dbReference>
<protein>
    <submittedName>
        <fullName evidence="1">Uncharacterized protein</fullName>
    </submittedName>
</protein>
<dbReference type="VEuPathDB" id="FungiDB:HGUI_00747"/>